<evidence type="ECO:0000313" key="1">
    <source>
        <dbReference type="EMBL" id="ONF92638.1"/>
    </source>
</evidence>
<accession>A0AB73LM18</accession>
<protein>
    <submittedName>
        <fullName evidence="1">Uncharacterized protein</fullName>
    </submittedName>
</protein>
<reference evidence="1 2" key="1">
    <citation type="submission" date="2017-01" db="EMBL/GenBank/DDBJ databases">
        <title>Comparative genomic analysis of Brazilian Leptospira santarosai.</title>
        <authorList>
            <person name="Moreno L.Z."/>
            <person name="Miraglia F."/>
            <person name="Kremer F.S."/>
            <person name="Eslabao M.R."/>
            <person name="Lilenbaum W."/>
            <person name="Dellagostin O.A."/>
            <person name="Moreno A.M."/>
        </authorList>
    </citation>
    <scope>NUCLEOTIDE SEQUENCE [LARGE SCALE GENOMIC DNA]</scope>
    <source>
        <strain evidence="1 2">M52/8-19</strain>
    </source>
</reference>
<dbReference type="Proteomes" id="UP000189337">
    <property type="component" value="Unassembled WGS sequence"/>
</dbReference>
<name>A0AB73LM18_9LEPT</name>
<proteinExistence type="predicted"/>
<dbReference type="AlphaFoldDB" id="A0AB73LM18"/>
<sequence length="105" mass="12242">MMFEYLPFLLGISLEKAIPTINERLCTVGAQFLKVRNRGLFSKSKTNLLTTKRKRSKRKYCSATCLFHSDIRIYEKIEMVRCRLERRARFFFADAKKNSPGEGVA</sequence>
<organism evidence="1 2">
    <name type="scientific">Leptospira santarosai</name>
    <dbReference type="NCBI Taxonomy" id="28183"/>
    <lineage>
        <taxon>Bacteria</taxon>
        <taxon>Pseudomonadati</taxon>
        <taxon>Spirochaetota</taxon>
        <taxon>Spirochaetia</taxon>
        <taxon>Leptospirales</taxon>
        <taxon>Leptospiraceae</taxon>
        <taxon>Leptospira</taxon>
    </lineage>
</organism>
<gene>
    <name evidence="1" type="ORF">BWD14_11995</name>
</gene>
<evidence type="ECO:0000313" key="2">
    <source>
        <dbReference type="Proteomes" id="UP000189337"/>
    </source>
</evidence>
<dbReference type="EMBL" id="MTSU01000010">
    <property type="protein sequence ID" value="ONF92638.1"/>
    <property type="molecule type" value="Genomic_DNA"/>
</dbReference>
<comment type="caution">
    <text evidence="1">The sequence shown here is derived from an EMBL/GenBank/DDBJ whole genome shotgun (WGS) entry which is preliminary data.</text>
</comment>